<protein>
    <submittedName>
        <fullName evidence="2">Uncharacterized protein</fullName>
    </submittedName>
</protein>
<evidence type="ECO:0000256" key="1">
    <source>
        <dbReference type="SAM" id="MobiDB-lite"/>
    </source>
</evidence>
<sequence length="810" mass="85779">MSAVAASSAVLSRRRLRSVPTQACPVVPLELGKPLQLSKTMRARLLAAVRALVTSPALAGASDGARLASVVLTAKAKVRNDYQAKIWAAELGRWLGVSQSTVAHTVLPELRTAGFLGSNVATNAFGHATGLECWVIPMYRAQKAGDRRHALALSRSELAVLLSLIEVLFGPGWAPKDKEPVPAGLLAGRTGRGAATDRLGLLLMVLTTGSAGWLQLCPGSVDTSRGRPAATVARLLGCTAAAGAKVLKRLQEHGVADVVRKETGSGLNAQSRVRLVPVAKAHGVAVREARRVADAVFSDLAGTASRDLESGETGETLVATGMEGAGQDGIAGLADLATTAQHHALHASVVTSAGSLVLAGGFSGEGRRGNHGLPDRACLREDGGPLRGEQPKEFPVDERDGQRAAGAGGRPKGPGWEKAQQQRRVSLPADLRLRVALGPVAWLWERLSGWQQDQVEAAVKAELAQLAGLGVAPEGAPRLLADRLTDRLEETGGEARVHKPFPWLIRRGLPQRRACSHHKCDDGVRLDTGEDCENCGNVIHLRRARRARICADIDRELPGLSDGERRRVLEERLGEQAAIEAEDLVWRREQARAQQARRDAARAAAAQRAEAERATAAAADAVRQALPCGDCGRAQAAGLCEVCDHRRQTEALIGEAGLLTAVWSADLADPGNVAAVAAGARTTIGHSVATVWQEFLEITDIAVLEADPEAAQDAYAFAALQTAQQAVQDHQDTALAMLGRTEEAEAEARRAYKTEQGRHWFKHNPNGADAIAAATRAADTARERVAKYLLATRLEQLRGLAPRTAGAVIA</sequence>
<dbReference type="RefSeq" id="WP_267024897.1">
    <property type="nucleotide sequence ID" value="NZ_JAIFZO010000002.1"/>
</dbReference>
<gene>
    <name evidence="2" type="ORF">K3769_03115</name>
</gene>
<dbReference type="Proteomes" id="UP001165590">
    <property type="component" value="Unassembled WGS sequence"/>
</dbReference>
<feature type="compositionally biased region" description="Basic and acidic residues" evidence="1">
    <location>
        <begin position="365"/>
        <end position="402"/>
    </location>
</feature>
<organism evidence="2 3">
    <name type="scientific">Streptomyces ortus</name>
    <dbReference type="NCBI Taxonomy" id="2867268"/>
    <lineage>
        <taxon>Bacteria</taxon>
        <taxon>Bacillati</taxon>
        <taxon>Actinomycetota</taxon>
        <taxon>Actinomycetes</taxon>
        <taxon>Kitasatosporales</taxon>
        <taxon>Streptomycetaceae</taxon>
        <taxon>Streptomyces</taxon>
    </lineage>
</organism>
<reference evidence="2" key="1">
    <citation type="journal article" date="2022" name="bioRxiv">
        <title>Discovery and biosynthetic assessment of Streptomyces ortus sp nov. isolated from a deep-sea sponge.</title>
        <authorList>
            <person name="Williams S.E."/>
        </authorList>
    </citation>
    <scope>NUCLEOTIDE SEQUENCE</scope>
    <source>
        <strain evidence="2">A15ISP2-DRY2</strain>
    </source>
</reference>
<name>A0ABT3UWA7_9ACTN</name>
<feature type="region of interest" description="Disordered" evidence="1">
    <location>
        <begin position="364"/>
        <end position="420"/>
    </location>
</feature>
<evidence type="ECO:0000313" key="3">
    <source>
        <dbReference type="Proteomes" id="UP001165590"/>
    </source>
</evidence>
<dbReference type="EMBL" id="JAIFZO010000002">
    <property type="protein sequence ID" value="MCX4231777.1"/>
    <property type="molecule type" value="Genomic_DNA"/>
</dbReference>
<proteinExistence type="predicted"/>
<keyword evidence="3" id="KW-1185">Reference proteome</keyword>
<accession>A0ABT3UWA7</accession>
<evidence type="ECO:0000313" key="2">
    <source>
        <dbReference type="EMBL" id="MCX4231777.1"/>
    </source>
</evidence>
<comment type="caution">
    <text evidence="2">The sequence shown here is derived from an EMBL/GenBank/DDBJ whole genome shotgun (WGS) entry which is preliminary data.</text>
</comment>